<feature type="chain" id="PRO_5023811783" description="Secreted protein" evidence="1">
    <location>
        <begin position="32"/>
        <end position="78"/>
    </location>
</feature>
<proteinExistence type="predicted"/>
<gene>
    <name evidence="2" type="ORF">FN846DRAFT_937501</name>
</gene>
<evidence type="ECO:0000313" key="3">
    <source>
        <dbReference type="Proteomes" id="UP000326924"/>
    </source>
</evidence>
<protein>
    <recommendedName>
        <fullName evidence="4">Secreted protein</fullName>
    </recommendedName>
</protein>
<evidence type="ECO:0000313" key="2">
    <source>
        <dbReference type="EMBL" id="KAA8910918.1"/>
    </source>
</evidence>
<keyword evidence="1" id="KW-0732">Signal</keyword>
<dbReference type="Proteomes" id="UP000326924">
    <property type="component" value="Unassembled WGS sequence"/>
</dbReference>
<accession>A0A5J5F483</accession>
<name>A0A5J5F483_9PEZI</name>
<sequence length="78" mass="8877">MPVRRPQVAFSVLAPRLFSLLMLSFNKRASGRVKDLKVPSLGRRCSNSQRHDWDLFRKPVVKLVSNLCRAPLSLGPNF</sequence>
<dbReference type="OrthoDB" id="4489171at2759"/>
<dbReference type="EMBL" id="VXIS01000041">
    <property type="protein sequence ID" value="KAA8910918.1"/>
    <property type="molecule type" value="Genomic_DNA"/>
</dbReference>
<evidence type="ECO:0008006" key="4">
    <source>
        <dbReference type="Google" id="ProtNLM"/>
    </source>
</evidence>
<reference evidence="2 3" key="1">
    <citation type="submission" date="2019-09" db="EMBL/GenBank/DDBJ databases">
        <title>Draft genome of the ectomycorrhizal ascomycete Sphaerosporella brunnea.</title>
        <authorList>
            <consortium name="DOE Joint Genome Institute"/>
            <person name="Benucci G.M."/>
            <person name="Marozzi G."/>
            <person name="Antonielli L."/>
            <person name="Sanchez S."/>
            <person name="Marco P."/>
            <person name="Wang X."/>
            <person name="Falini L.B."/>
            <person name="Barry K."/>
            <person name="Haridas S."/>
            <person name="Lipzen A."/>
            <person name="Labutti K."/>
            <person name="Grigoriev I.V."/>
            <person name="Murat C."/>
            <person name="Martin F."/>
            <person name="Albertini E."/>
            <person name="Donnini D."/>
            <person name="Bonito G."/>
        </authorList>
    </citation>
    <scope>NUCLEOTIDE SEQUENCE [LARGE SCALE GENOMIC DNA]</scope>
    <source>
        <strain evidence="2 3">Sb_GMNB300</strain>
    </source>
</reference>
<feature type="signal peptide" evidence="1">
    <location>
        <begin position="1"/>
        <end position="31"/>
    </location>
</feature>
<dbReference type="AlphaFoldDB" id="A0A5J5F483"/>
<organism evidence="2 3">
    <name type="scientific">Sphaerosporella brunnea</name>
    <dbReference type="NCBI Taxonomy" id="1250544"/>
    <lineage>
        <taxon>Eukaryota</taxon>
        <taxon>Fungi</taxon>
        <taxon>Dikarya</taxon>
        <taxon>Ascomycota</taxon>
        <taxon>Pezizomycotina</taxon>
        <taxon>Pezizomycetes</taxon>
        <taxon>Pezizales</taxon>
        <taxon>Pyronemataceae</taxon>
        <taxon>Sphaerosporella</taxon>
    </lineage>
</organism>
<dbReference type="InParanoid" id="A0A5J5F483"/>
<keyword evidence="3" id="KW-1185">Reference proteome</keyword>
<evidence type="ECO:0000256" key="1">
    <source>
        <dbReference type="SAM" id="SignalP"/>
    </source>
</evidence>
<comment type="caution">
    <text evidence="2">The sequence shown here is derived from an EMBL/GenBank/DDBJ whole genome shotgun (WGS) entry which is preliminary data.</text>
</comment>